<feature type="transmembrane region" description="Helical" evidence="4">
    <location>
        <begin position="177"/>
        <end position="197"/>
    </location>
</feature>
<feature type="transmembrane region" description="Helical" evidence="4">
    <location>
        <begin position="339"/>
        <end position="361"/>
    </location>
</feature>
<dbReference type="PROSITE" id="PS50850">
    <property type="entry name" value="MFS"/>
    <property type="match status" value="1"/>
</dbReference>
<evidence type="ECO:0000256" key="1">
    <source>
        <dbReference type="ARBA" id="ARBA00022692"/>
    </source>
</evidence>
<dbReference type="InterPro" id="IPR036259">
    <property type="entry name" value="MFS_trans_sf"/>
</dbReference>
<proteinExistence type="predicted"/>
<dbReference type="PANTHER" id="PTHR11360">
    <property type="entry name" value="MONOCARBOXYLATE TRANSPORTER"/>
    <property type="match status" value="1"/>
</dbReference>
<dbReference type="RefSeq" id="WP_114696701.1">
    <property type="nucleotide sequence ID" value="NZ_QQOH01000004.1"/>
</dbReference>
<feature type="transmembrane region" description="Helical" evidence="4">
    <location>
        <begin position="146"/>
        <end position="165"/>
    </location>
</feature>
<dbReference type="Pfam" id="PF07690">
    <property type="entry name" value="MFS_1"/>
    <property type="match status" value="1"/>
</dbReference>
<feature type="transmembrane region" description="Helical" evidence="4">
    <location>
        <begin position="373"/>
        <end position="392"/>
    </location>
</feature>
<evidence type="ECO:0000256" key="2">
    <source>
        <dbReference type="ARBA" id="ARBA00022989"/>
    </source>
</evidence>
<gene>
    <name evidence="6" type="ORF">DV711_15925</name>
</gene>
<dbReference type="EMBL" id="QQOH01000004">
    <property type="protein sequence ID" value="RDE19191.1"/>
    <property type="molecule type" value="Genomic_DNA"/>
</dbReference>
<dbReference type="OrthoDB" id="146345at2"/>
<comment type="caution">
    <text evidence="6">The sequence shown here is derived from an EMBL/GenBank/DDBJ whole genome shotgun (WGS) entry which is preliminary data.</text>
</comment>
<dbReference type="AlphaFoldDB" id="A0A369WCY9"/>
<dbReference type="InterPro" id="IPR011701">
    <property type="entry name" value="MFS"/>
</dbReference>
<keyword evidence="2 4" id="KW-1133">Transmembrane helix</keyword>
<name>A0A369WCY9_9GAMM</name>
<evidence type="ECO:0000259" key="5">
    <source>
        <dbReference type="PROSITE" id="PS50850"/>
    </source>
</evidence>
<dbReference type="PANTHER" id="PTHR11360:SF284">
    <property type="entry name" value="EG:103B4.3 PROTEIN-RELATED"/>
    <property type="match status" value="1"/>
</dbReference>
<dbReference type="Gene3D" id="1.20.1250.20">
    <property type="entry name" value="MFS general substrate transporter like domains"/>
    <property type="match status" value="2"/>
</dbReference>
<keyword evidence="1 4" id="KW-0812">Transmembrane</keyword>
<dbReference type="InterPro" id="IPR050327">
    <property type="entry name" value="Proton-linked_MCT"/>
</dbReference>
<evidence type="ECO:0000313" key="7">
    <source>
        <dbReference type="Proteomes" id="UP000253769"/>
    </source>
</evidence>
<evidence type="ECO:0000313" key="6">
    <source>
        <dbReference type="EMBL" id="RDE19191.1"/>
    </source>
</evidence>
<organism evidence="6 7">
    <name type="scientific">Motiliproteus coralliicola</name>
    <dbReference type="NCBI Taxonomy" id="2283196"/>
    <lineage>
        <taxon>Bacteria</taxon>
        <taxon>Pseudomonadati</taxon>
        <taxon>Pseudomonadota</taxon>
        <taxon>Gammaproteobacteria</taxon>
        <taxon>Oceanospirillales</taxon>
        <taxon>Oceanospirillaceae</taxon>
        <taxon>Motiliproteus</taxon>
    </lineage>
</organism>
<feature type="transmembrane region" description="Helical" evidence="4">
    <location>
        <begin position="257"/>
        <end position="275"/>
    </location>
</feature>
<dbReference type="SUPFAM" id="SSF103473">
    <property type="entry name" value="MFS general substrate transporter"/>
    <property type="match status" value="1"/>
</dbReference>
<feature type="transmembrane region" description="Helical" evidence="4">
    <location>
        <begin position="307"/>
        <end position="327"/>
    </location>
</feature>
<feature type="transmembrane region" description="Helical" evidence="4">
    <location>
        <begin position="218"/>
        <end position="237"/>
    </location>
</feature>
<dbReference type="InterPro" id="IPR020846">
    <property type="entry name" value="MFS_dom"/>
</dbReference>
<evidence type="ECO:0000256" key="3">
    <source>
        <dbReference type="ARBA" id="ARBA00023136"/>
    </source>
</evidence>
<keyword evidence="7" id="KW-1185">Reference proteome</keyword>
<dbReference type="Proteomes" id="UP000253769">
    <property type="component" value="Unassembled WGS sequence"/>
</dbReference>
<dbReference type="CDD" id="cd17355">
    <property type="entry name" value="MFS_YcxA_like"/>
    <property type="match status" value="1"/>
</dbReference>
<evidence type="ECO:0000256" key="4">
    <source>
        <dbReference type="SAM" id="Phobius"/>
    </source>
</evidence>
<feature type="transmembrane region" description="Helical" evidence="4">
    <location>
        <begin position="86"/>
        <end position="110"/>
    </location>
</feature>
<feature type="transmembrane region" description="Helical" evidence="4">
    <location>
        <begin position="282"/>
        <end position="301"/>
    </location>
</feature>
<feature type="transmembrane region" description="Helical" evidence="4">
    <location>
        <begin position="116"/>
        <end position="134"/>
    </location>
</feature>
<feature type="transmembrane region" description="Helical" evidence="4">
    <location>
        <begin position="12"/>
        <end position="34"/>
    </location>
</feature>
<reference evidence="6 7" key="1">
    <citation type="submission" date="2018-07" db="EMBL/GenBank/DDBJ databases">
        <title>Motiliproteus coralliicola sp. nov., a bacterium isolated from Coral.</title>
        <authorList>
            <person name="Wang G."/>
        </authorList>
    </citation>
    <scope>NUCLEOTIDE SEQUENCE [LARGE SCALE GENOMIC DNA]</scope>
    <source>
        <strain evidence="6 7">C34</strain>
    </source>
</reference>
<keyword evidence="3 4" id="KW-0472">Membrane</keyword>
<dbReference type="GO" id="GO:0022857">
    <property type="term" value="F:transmembrane transporter activity"/>
    <property type="evidence" value="ECO:0007669"/>
    <property type="project" value="InterPro"/>
</dbReference>
<accession>A0A369WCY9</accession>
<feature type="transmembrane region" description="Helical" evidence="4">
    <location>
        <begin position="54"/>
        <end position="74"/>
    </location>
</feature>
<protein>
    <submittedName>
        <fullName evidence="6">MFS transporter</fullName>
    </submittedName>
</protein>
<feature type="domain" description="Major facilitator superfamily (MFS) profile" evidence="5">
    <location>
        <begin position="17"/>
        <end position="397"/>
    </location>
</feature>
<sequence>MSNSSPTNQSVAWQAHALLAVIAGLLILLLNMGVRQSMGLLLPDMQISFGWPMAELSFAFAVQNLVWGAVSPLAGVAAERYGTVRVLLVGTLLYAVGLALLALSESAWLYQFSNGFLIGVGVGATTFPVVLAAVGRHVGEPQRSFALGIVSAGGSLGQFLFALLTQWANSRFGWIEAVWILAACVLLMALFSPWLKTAVLPPKPRSETRERVHFDRRFVLLAMGFFVCGYHVAFISVHLPNLVAVCGLTPDVAANSLALIGLINVAGTVFAGWLGGRYHKPYLLSWIYGLRGAIVLAFIWLPKTAESFYFFSVVMGVLWLSTVPLTSGTLAQFFGTARLASLFGLVMFSHQIGAFFGAWVSGWLFDQTGNYDAVWLISAMLGFLAAAVHLPIKPERPAQAALA</sequence>